<feature type="compositionally biased region" description="Polar residues" evidence="1">
    <location>
        <begin position="1"/>
        <end position="47"/>
    </location>
</feature>
<dbReference type="AlphaFoldDB" id="Q2GV05"/>
<dbReference type="GeneID" id="4393399"/>
<evidence type="ECO:0000313" key="3">
    <source>
        <dbReference type="Proteomes" id="UP000001056"/>
    </source>
</evidence>
<dbReference type="Proteomes" id="UP000001056">
    <property type="component" value="Unassembled WGS sequence"/>
</dbReference>
<gene>
    <name evidence="2" type="ORF">CHGG_08199</name>
</gene>
<evidence type="ECO:0000256" key="1">
    <source>
        <dbReference type="SAM" id="MobiDB-lite"/>
    </source>
</evidence>
<accession>Q2GV05</accession>
<dbReference type="RefSeq" id="XP_001225855.1">
    <property type="nucleotide sequence ID" value="XM_001225854.1"/>
</dbReference>
<evidence type="ECO:0000313" key="2">
    <source>
        <dbReference type="EMBL" id="EAQ86946.1"/>
    </source>
</evidence>
<reference evidence="3" key="1">
    <citation type="journal article" date="2015" name="Genome Announc.">
        <title>Draft genome sequence of the cellulolytic fungus Chaetomium globosum.</title>
        <authorList>
            <person name="Cuomo C.A."/>
            <person name="Untereiner W.A."/>
            <person name="Ma L.-J."/>
            <person name="Grabherr M."/>
            <person name="Birren B.W."/>
        </authorList>
    </citation>
    <scope>NUCLEOTIDE SEQUENCE [LARGE SCALE GENOMIC DNA]</scope>
    <source>
        <strain evidence="3">ATCC 6205 / CBS 148.51 / DSM 1962 / NBRC 6347 / NRRL 1970</strain>
    </source>
</reference>
<dbReference type="InParanoid" id="Q2GV05"/>
<proteinExistence type="predicted"/>
<dbReference type="OrthoDB" id="4589102at2759"/>
<feature type="compositionally biased region" description="Basic and acidic residues" evidence="1">
    <location>
        <begin position="105"/>
        <end position="119"/>
    </location>
</feature>
<organism evidence="2 3">
    <name type="scientific">Chaetomium globosum (strain ATCC 6205 / CBS 148.51 / DSM 1962 / NBRC 6347 / NRRL 1970)</name>
    <name type="common">Soil fungus</name>
    <dbReference type="NCBI Taxonomy" id="306901"/>
    <lineage>
        <taxon>Eukaryota</taxon>
        <taxon>Fungi</taxon>
        <taxon>Dikarya</taxon>
        <taxon>Ascomycota</taxon>
        <taxon>Pezizomycotina</taxon>
        <taxon>Sordariomycetes</taxon>
        <taxon>Sordariomycetidae</taxon>
        <taxon>Sordariales</taxon>
        <taxon>Chaetomiaceae</taxon>
        <taxon>Chaetomium</taxon>
    </lineage>
</organism>
<dbReference type="EMBL" id="CH408033">
    <property type="protein sequence ID" value="EAQ86946.1"/>
    <property type="molecule type" value="Genomic_DNA"/>
</dbReference>
<sequence length="198" mass="20688">MSSRTTANGQLPSGVSANSSTGRPQTAQGAQPQSTARQPTLMQTGTSGRPAPDPTTSSSTSASQGPSNADNRSTASAAATEARPPSRPSTASTASTMVRHSSFMPKERAAKLSGEGENRARQAAIFQDALNKYKGSIDAEAKAKAAYAAHGKRVENDPCMMGRDWHSAGLEAAELANTWEKAANSARFLHEALRRATE</sequence>
<name>Q2GV05_CHAGB</name>
<feature type="region of interest" description="Disordered" evidence="1">
    <location>
        <begin position="1"/>
        <end position="119"/>
    </location>
</feature>
<dbReference type="VEuPathDB" id="FungiDB:CHGG_08199"/>
<protein>
    <submittedName>
        <fullName evidence="2">Uncharacterized protein</fullName>
    </submittedName>
</protein>
<dbReference type="HOGENOM" id="CLU_1377975_0_0_1"/>
<keyword evidence="3" id="KW-1185">Reference proteome</keyword>
<feature type="compositionally biased region" description="Low complexity" evidence="1">
    <location>
        <begin position="54"/>
        <end position="96"/>
    </location>
</feature>